<dbReference type="Proteomes" id="UP000237655">
    <property type="component" value="Chromosome"/>
</dbReference>
<dbReference type="RefSeq" id="WP_106471699.1">
    <property type="nucleotide sequence ID" value="NZ_CP027665.1"/>
</dbReference>
<name>A0A2S0MND5_9RHOB</name>
<organism evidence="1 2">
    <name type="scientific">Pukyongiella litopenaei</name>
    <dbReference type="NCBI Taxonomy" id="2605946"/>
    <lineage>
        <taxon>Bacteria</taxon>
        <taxon>Pseudomonadati</taxon>
        <taxon>Pseudomonadota</taxon>
        <taxon>Alphaproteobacteria</taxon>
        <taxon>Rhodobacterales</taxon>
        <taxon>Paracoccaceae</taxon>
        <taxon>Pukyongiella</taxon>
    </lineage>
</organism>
<gene>
    <name evidence="1" type="ORF">C6Y53_06470</name>
</gene>
<reference evidence="2" key="1">
    <citation type="submission" date="2018-03" db="EMBL/GenBank/DDBJ databases">
        <title>Genomic analysis of the strain SH-1 isolated from shrimp intestine.</title>
        <authorList>
            <person name="Kim Y.-S."/>
            <person name="Kim S.-E."/>
            <person name="Kim K.-H."/>
        </authorList>
    </citation>
    <scope>NUCLEOTIDE SEQUENCE [LARGE SCALE GENOMIC DNA]</scope>
    <source>
        <strain evidence="2">SH-1</strain>
    </source>
</reference>
<sequence length="111" mass="12185">MPHPAWEDLSEFFDPDEFATTATIRRDGEIIGEVLGIFDDPNQIAALGNYELDHPTPRLICPETDIADISRGDVATIEGRDFDIMQEPELDGTGIATLILAEPNVIYDAGI</sequence>
<dbReference type="InterPro" id="IPR008018">
    <property type="entry name" value="Phage_tail_attach_FII"/>
</dbReference>
<dbReference type="Pfam" id="PF05354">
    <property type="entry name" value="Phage_attach"/>
    <property type="match status" value="1"/>
</dbReference>
<proteinExistence type="predicted"/>
<dbReference type="AlphaFoldDB" id="A0A2S0MND5"/>
<keyword evidence="2" id="KW-1185">Reference proteome</keyword>
<evidence type="ECO:0000313" key="2">
    <source>
        <dbReference type="Proteomes" id="UP000237655"/>
    </source>
</evidence>
<dbReference type="Gene3D" id="2.40.10.180">
    <property type="entry name" value="Phage tail proteins"/>
    <property type="match status" value="1"/>
</dbReference>
<dbReference type="EMBL" id="CP027665">
    <property type="protein sequence ID" value="AVO37388.1"/>
    <property type="molecule type" value="Genomic_DNA"/>
</dbReference>
<evidence type="ECO:0000313" key="1">
    <source>
        <dbReference type="EMBL" id="AVO37388.1"/>
    </source>
</evidence>
<dbReference type="GO" id="GO:0019068">
    <property type="term" value="P:virion assembly"/>
    <property type="evidence" value="ECO:0007669"/>
    <property type="project" value="InterPro"/>
</dbReference>
<dbReference type="InterPro" id="IPR053734">
    <property type="entry name" value="Phage_Head-Tail_Connect_sf"/>
</dbReference>
<protein>
    <submittedName>
        <fullName evidence="1">Uncharacterized protein</fullName>
    </submittedName>
</protein>
<dbReference type="SUPFAM" id="SSF69279">
    <property type="entry name" value="Phage tail proteins"/>
    <property type="match status" value="1"/>
</dbReference>
<accession>A0A2S0MND5</accession>
<dbReference type="KEGG" id="thas:C6Y53_06470"/>